<evidence type="ECO:0008006" key="3">
    <source>
        <dbReference type="Google" id="ProtNLM"/>
    </source>
</evidence>
<gene>
    <name evidence="1" type="ORF">J2S73_002307</name>
</gene>
<sequence length="391" mass="41778">MTSISAPKHPIMPLPYAAYSSRPVLIDFAAVVDPNAYAPLPDDWFVGVTDVVTSTEAIRAGRYKAVNMAGAASIAAVANALGGDQSFPFVFGGDGAAFALPPEDRETAEQALAATARWVTEDLDLTLRAATVTIGEIRAAGRDVRVARFGASDAAVYALFAGGGISWAEAAMKAGDLPHLLAPEGTRPDLTGLSCRWAALEPEHGTILTLVALPSRGDDDPAFLETMGKLIAELADERDGGRPVPPEGPDFQWPPKGLDLEARATRGTASLFKQKLKIGMISLIAWVLDRTSRNLGEFDPVAYRTYTSLNADFRKYQDGMRMTVDCPVATANRIERILKHARDEGTLRFGLLRQQSAVMTCFVPSITSNTHFHFVDGAEGGYAAAAAALKE</sequence>
<dbReference type="AlphaFoldDB" id="A0AAE3VQ96"/>
<dbReference type="EMBL" id="JAUSUL010000002">
    <property type="protein sequence ID" value="MDQ0315850.1"/>
    <property type="molecule type" value="Genomic_DNA"/>
</dbReference>
<comment type="caution">
    <text evidence="1">The sequence shown here is derived from an EMBL/GenBank/DDBJ whole genome shotgun (WGS) entry which is preliminary data.</text>
</comment>
<proteinExistence type="predicted"/>
<dbReference type="InterPro" id="IPR021445">
    <property type="entry name" value="DUF3095"/>
</dbReference>
<organism evidence="1 2">
    <name type="scientific">Amorphus orientalis</name>
    <dbReference type="NCBI Taxonomy" id="649198"/>
    <lineage>
        <taxon>Bacteria</taxon>
        <taxon>Pseudomonadati</taxon>
        <taxon>Pseudomonadota</taxon>
        <taxon>Alphaproteobacteria</taxon>
        <taxon>Hyphomicrobiales</taxon>
        <taxon>Amorphaceae</taxon>
        <taxon>Amorphus</taxon>
    </lineage>
</organism>
<accession>A0AAE3VQ96</accession>
<keyword evidence="2" id="KW-1185">Reference proteome</keyword>
<name>A0AAE3VQ96_9HYPH</name>
<dbReference type="Proteomes" id="UP001229244">
    <property type="component" value="Unassembled WGS sequence"/>
</dbReference>
<reference evidence="1" key="1">
    <citation type="submission" date="2023-07" db="EMBL/GenBank/DDBJ databases">
        <title>Genomic Encyclopedia of Type Strains, Phase IV (KMG-IV): sequencing the most valuable type-strain genomes for metagenomic binning, comparative biology and taxonomic classification.</title>
        <authorList>
            <person name="Goeker M."/>
        </authorList>
    </citation>
    <scope>NUCLEOTIDE SEQUENCE</scope>
    <source>
        <strain evidence="1">DSM 21202</strain>
    </source>
</reference>
<evidence type="ECO:0000313" key="1">
    <source>
        <dbReference type="EMBL" id="MDQ0315850.1"/>
    </source>
</evidence>
<dbReference type="RefSeq" id="WP_306885680.1">
    <property type="nucleotide sequence ID" value="NZ_JAUSUL010000002.1"/>
</dbReference>
<evidence type="ECO:0000313" key="2">
    <source>
        <dbReference type="Proteomes" id="UP001229244"/>
    </source>
</evidence>
<dbReference type="Pfam" id="PF11294">
    <property type="entry name" value="DUF3095"/>
    <property type="match status" value="1"/>
</dbReference>
<protein>
    <recommendedName>
        <fullName evidence="3">Adenylate cyclase</fullName>
    </recommendedName>
</protein>